<feature type="non-terminal residue" evidence="1">
    <location>
        <position position="1"/>
    </location>
</feature>
<dbReference type="EMBL" id="BKCJ011858347">
    <property type="protein sequence ID" value="GFD58853.1"/>
    <property type="molecule type" value="Genomic_DNA"/>
</dbReference>
<dbReference type="AlphaFoldDB" id="A0A699XI51"/>
<protein>
    <submittedName>
        <fullName evidence="1">Uncharacterized protein</fullName>
    </submittedName>
</protein>
<organism evidence="1">
    <name type="scientific">Tanacetum cinerariifolium</name>
    <name type="common">Dalmatian daisy</name>
    <name type="synonym">Chrysanthemum cinerariifolium</name>
    <dbReference type="NCBI Taxonomy" id="118510"/>
    <lineage>
        <taxon>Eukaryota</taxon>
        <taxon>Viridiplantae</taxon>
        <taxon>Streptophyta</taxon>
        <taxon>Embryophyta</taxon>
        <taxon>Tracheophyta</taxon>
        <taxon>Spermatophyta</taxon>
        <taxon>Magnoliopsida</taxon>
        <taxon>eudicotyledons</taxon>
        <taxon>Gunneridae</taxon>
        <taxon>Pentapetalae</taxon>
        <taxon>asterids</taxon>
        <taxon>campanulids</taxon>
        <taxon>Asterales</taxon>
        <taxon>Asteraceae</taxon>
        <taxon>Asteroideae</taxon>
        <taxon>Anthemideae</taxon>
        <taxon>Anthemidinae</taxon>
        <taxon>Tanacetum</taxon>
    </lineage>
</organism>
<feature type="non-terminal residue" evidence="1">
    <location>
        <position position="83"/>
    </location>
</feature>
<sequence length="83" mass="9456">ERKDGSDNKTHFEVDEKLMQEKYDKAKKHIDNTADRALLKKQATELLETGGKQAIQMGLRQALGLLLTELVNGLFNEFKVLIK</sequence>
<accession>A0A699XI51</accession>
<proteinExistence type="predicted"/>
<gene>
    <name evidence="1" type="ORF">Tci_930822</name>
</gene>
<name>A0A699XI51_TANCI</name>
<comment type="caution">
    <text evidence="1">The sequence shown here is derived from an EMBL/GenBank/DDBJ whole genome shotgun (WGS) entry which is preliminary data.</text>
</comment>
<evidence type="ECO:0000313" key="1">
    <source>
        <dbReference type="EMBL" id="GFD58853.1"/>
    </source>
</evidence>
<reference evidence="1" key="1">
    <citation type="journal article" date="2019" name="Sci. Rep.">
        <title>Draft genome of Tanacetum cinerariifolium, the natural source of mosquito coil.</title>
        <authorList>
            <person name="Yamashiro T."/>
            <person name="Shiraishi A."/>
            <person name="Satake H."/>
            <person name="Nakayama K."/>
        </authorList>
    </citation>
    <scope>NUCLEOTIDE SEQUENCE</scope>
</reference>